<sequence length="414" mass="44454">MKVLEALRIAMRALAANKLRSVLTMLGIIIGVGAVIALMSIGRGVEKYVTDQFAGLGSNLLFIAPGQITEGPPSLRANPVRPLTLGDMIAIGDPSRVPHVAAVAADFQARVQVSRGGKTVTVQANATTPEYPRVRNWNTTIGSYFSTLDSDERQRVVVLGSETYQQLFPNNEYPIDQTVQINGMNFRVIGVMESKGGGPGGNLDRSVFLPLTTGQDRLFKQKTPNGEYQVTVIYASIDDSKNISAAQEAITELMRERRGIKYLDQDDFTIISQNDLISVFGDILGALTIFLGAIAAISLLVGGIGIMNIMLVSVTERTREIGLRKAVGAKRGDVLIQFLIEAMTLAAIGGMIGVALGWGLAQVVSTFFGEFRAVVGVDAVVTSLVVATAVGLFFGIFPAFRASRLNPIDALRYE</sequence>
<feature type="transmembrane region" description="Helical" evidence="7">
    <location>
        <begin position="334"/>
        <end position="361"/>
    </location>
</feature>
<evidence type="ECO:0000256" key="6">
    <source>
        <dbReference type="ARBA" id="ARBA00038076"/>
    </source>
</evidence>
<evidence type="ECO:0000313" key="10">
    <source>
        <dbReference type="EMBL" id="HDX30888.1"/>
    </source>
</evidence>
<dbReference type="GO" id="GO:0022857">
    <property type="term" value="F:transmembrane transporter activity"/>
    <property type="evidence" value="ECO:0007669"/>
    <property type="project" value="TreeGrafter"/>
</dbReference>
<evidence type="ECO:0000256" key="7">
    <source>
        <dbReference type="SAM" id="Phobius"/>
    </source>
</evidence>
<feature type="domain" description="ABC3 transporter permease C-terminal" evidence="8">
    <location>
        <begin position="293"/>
        <end position="407"/>
    </location>
</feature>
<dbReference type="Pfam" id="PF02687">
    <property type="entry name" value="FtsX"/>
    <property type="match status" value="1"/>
</dbReference>
<keyword evidence="3 7" id="KW-0812">Transmembrane</keyword>
<accession>A0A7C1JVX0</accession>
<evidence type="ECO:0000256" key="5">
    <source>
        <dbReference type="ARBA" id="ARBA00023136"/>
    </source>
</evidence>
<evidence type="ECO:0000259" key="9">
    <source>
        <dbReference type="Pfam" id="PF12704"/>
    </source>
</evidence>
<dbReference type="Pfam" id="PF12704">
    <property type="entry name" value="MacB_PCD"/>
    <property type="match status" value="1"/>
</dbReference>
<comment type="similarity">
    <text evidence="6">Belongs to the ABC-4 integral membrane protein family.</text>
</comment>
<organism evidence="10">
    <name type="scientific">Caldilinea aerophila</name>
    <dbReference type="NCBI Taxonomy" id="133453"/>
    <lineage>
        <taxon>Bacteria</taxon>
        <taxon>Bacillati</taxon>
        <taxon>Chloroflexota</taxon>
        <taxon>Caldilineae</taxon>
        <taxon>Caldilineales</taxon>
        <taxon>Caldilineaceae</taxon>
        <taxon>Caldilinea</taxon>
    </lineage>
</organism>
<keyword evidence="5 7" id="KW-0472">Membrane</keyword>
<feature type="transmembrane region" description="Helical" evidence="7">
    <location>
        <begin position="373"/>
        <end position="397"/>
    </location>
</feature>
<dbReference type="EMBL" id="DSMG01000058">
    <property type="protein sequence ID" value="HDX30888.1"/>
    <property type="molecule type" value="Genomic_DNA"/>
</dbReference>
<protein>
    <submittedName>
        <fullName evidence="10">FtsX-like permease family protein</fullName>
    </submittedName>
</protein>
<evidence type="ECO:0000259" key="8">
    <source>
        <dbReference type="Pfam" id="PF02687"/>
    </source>
</evidence>
<name>A0A7C1JVX0_9CHLR</name>
<dbReference type="InterPro" id="IPR003838">
    <property type="entry name" value="ABC3_permease_C"/>
</dbReference>
<proteinExistence type="inferred from homology"/>
<dbReference type="PANTHER" id="PTHR30572:SF4">
    <property type="entry name" value="ABC TRANSPORTER PERMEASE YTRF"/>
    <property type="match status" value="1"/>
</dbReference>
<evidence type="ECO:0000256" key="2">
    <source>
        <dbReference type="ARBA" id="ARBA00022475"/>
    </source>
</evidence>
<comment type="subcellular location">
    <subcellularLocation>
        <location evidence="1">Cell membrane</location>
        <topology evidence="1">Multi-pass membrane protein</topology>
    </subcellularLocation>
</comment>
<dbReference type="GO" id="GO:0005886">
    <property type="term" value="C:plasma membrane"/>
    <property type="evidence" value="ECO:0007669"/>
    <property type="project" value="UniProtKB-SubCell"/>
</dbReference>
<feature type="transmembrane region" description="Helical" evidence="7">
    <location>
        <begin position="21"/>
        <end position="42"/>
    </location>
</feature>
<feature type="transmembrane region" description="Helical" evidence="7">
    <location>
        <begin position="283"/>
        <end position="313"/>
    </location>
</feature>
<evidence type="ECO:0000256" key="3">
    <source>
        <dbReference type="ARBA" id="ARBA00022692"/>
    </source>
</evidence>
<keyword evidence="2" id="KW-1003">Cell membrane</keyword>
<gene>
    <name evidence="10" type="ORF">ENQ20_05270</name>
</gene>
<dbReference type="InterPro" id="IPR050250">
    <property type="entry name" value="Macrolide_Exporter_MacB"/>
</dbReference>
<reference evidence="10" key="1">
    <citation type="journal article" date="2020" name="mSystems">
        <title>Genome- and Community-Level Interaction Insights into Carbon Utilization and Element Cycling Functions of Hydrothermarchaeota in Hydrothermal Sediment.</title>
        <authorList>
            <person name="Zhou Z."/>
            <person name="Liu Y."/>
            <person name="Xu W."/>
            <person name="Pan J."/>
            <person name="Luo Z.H."/>
            <person name="Li M."/>
        </authorList>
    </citation>
    <scope>NUCLEOTIDE SEQUENCE [LARGE SCALE GENOMIC DNA]</scope>
    <source>
        <strain evidence="10">SpSt-289</strain>
    </source>
</reference>
<keyword evidence="4 7" id="KW-1133">Transmembrane helix</keyword>
<dbReference type="InterPro" id="IPR025857">
    <property type="entry name" value="MacB_PCD"/>
</dbReference>
<feature type="domain" description="MacB-like periplasmic core" evidence="9">
    <location>
        <begin position="21"/>
        <end position="252"/>
    </location>
</feature>
<dbReference type="AlphaFoldDB" id="A0A7C1JVX0"/>
<dbReference type="PANTHER" id="PTHR30572">
    <property type="entry name" value="MEMBRANE COMPONENT OF TRANSPORTER-RELATED"/>
    <property type="match status" value="1"/>
</dbReference>
<comment type="caution">
    <text evidence="10">The sequence shown here is derived from an EMBL/GenBank/DDBJ whole genome shotgun (WGS) entry which is preliminary data.</text>
</comment>
<evidence type="ECO:0000256" key="4">
    <source>
        <dbReference type="ARBA" id="ARBA00022989"/>
    </source>
</evidence>
<evidence type="ECO:0000256" key="1">
    <source>
        <dbReference type="ARBA" id="ARBA00004651"/>
    </source>
</evidence>